<accession>A0AAN8WRK4</accession>
<dbReference type="Gene3D" id="2.60.40.10">
    <property type="entry name" value="Immunoglobulins"/>
    <property type="match status" value="1"/>
</dbReference>
<dbReference type="Proteomes" id="UP001381693">
    <property type="component" value="Unassembled WGS sequence"/>
</dbReference>
<dbReference type="CDD" id="cd00063">
    <property type="entry name" value="FN3"/>
    <property type="match status" value="1"/>
</dbReference>
<comment type="caution">
    <text evidence="2">The sequence shown here is derived from an EMBL/GenBank/DDBJ whole genome shotgun (WGS) entry which is preliminary data.</text>
</comment>
<sequence>MKNCSVLNETKDSVKVMCEEGFDGGLPQSFIMEVYETQGTKLKSNVTSKRPFFSVRGLPSGLILTIRIYAANTKGRSEPILLAAATLQDLPRKGKFLETQTREMQRRLNQDDSSQHILKKEDSHSGRLDVDEKDPDVIPETR</sequence>
<keyword evidence="3" id="KW-1185">Reference proteome</keyword>
<evidence type="ECO:0000313" key="3">
    <source>
        <dbReference type="Proteomes" id="UP001381693"/>
    </source>
</evidence>
<feature type="region of interest" description="Disordered" evidence="1">
    <location>
        <begin position="104"/>
        <end position="142"/>
    </location>
</feature>
<dbReference type="InterPro" id="IPR036116">
    <property type="entry name" value="FN3_sf"/>
</dbReference>
<name>A0AAN8WRK4_HALRR</name>
<evidence type="ECO:0000313" key="2">
    <source>
        <dbReference type="EMBL" id="KAK7066149.1"/>
    </source>
</evidence>
<gene>
    <name evidence="2" type="ORF">SK128_021283</name>
</gene>
<feature type="non-terminal residue" evidence="2">
    <location>
        <position position="142"/>
    </location>
</feature>
<dbReference type="SUPFAM" id="SSF49265">
    <property type="entry name" value="Fibronectin type III"/>
    <property type="match status" value="1"/>
</dbReference>
<dbReference type="PANTHER" id="PTHR23278:SF30">
    <property type="entry name" value="SIDESTEP VIII, ISOFORM B"/>
    <property type="match status" value="1"/>
</dbReference>
<reference evidence="2 3" key="1">
    <citation type="submission" date="2023-11" db="EMBL/GenBank/DDBJ databases">
        <title>Halocaridina rubra genome assembly.</title>
        <authorList>
            <person name="Smith C."/>
        </authorList>
    </citation>
    <scope>NUCLEOTIDE SEQUENCE [LARGE SCALE GENOMIC DNA]</scope>
    <source>
        <strain evidence="2">EP-1</strain>
        <tissue evidence="2">Whole</tissue>
    </source>
</reference>
<dbReference type="EMBL" id="JAXCGZ010019396">
    <property type="protein sequence ID" value="KAK7066149.1"/>
    <property type="molecule type" value="Genomic_DNA"/>
</dbReference>
<evidence type="ECO:0000256" key="1">
    <source>
        <dbReference type="SAM" id="MobiDB-lite"/>
    </source>
</evidence>
<dbReference type="InterPro" id="IPR003961">
    <property type="entry name" value="FN3_dom"/>
</dbReference>
<protein>
    <submittedName>
        <fullName evidence="2">Uncharacterized protein</fullName>
    </submittedName>
</protein>
<proteinExistence type="predicted"/>
<dbReference type="PANTHER" id="PTHR23278">
    <property type="entry name" value="SIDESTEP PROTEIN"/>
    <property type="match status" value="1"/>
</dbReference>
<organism evidence="2 3">
    <name type="scientific">Halocaridina rubra</name>
    <name type="common">Hawaiian red shrimp</name>
    <dbReference type="NCBI Taxonomy" id="373956"/>
    <lineage>
        <taxon>Eukaryota</taxon>
        <taxon>Metazoa</taxon>
        <taxon>Ecdysozoa</taxon>
        <taxon>Arthropoda</taxon>
        <taxon>Crustacea</taxon>
        <taxon>Multicrustacea</taxon>
        <taxon>Malacostraca</taxon>
        <taxon>Eumalacostraca</taxon>
        <taxon>Eucarida</taxon>
        <taxon>Decapoda</taxon>
        <taxon>Pleocyemata</taxon>
        <taxon>Caridea</taxon>
        <taxon>Atyoidea</taxon>
        <taxon>Atyidae</taxon>
        <taxon>Halocaridina</taxon>
    </lineage>
</organism>
<dbReference type="InterPro" id="IPR013783">
    <property type="entry name" value="Ig-like_fold"/>
</dbReference>
<dbReference type="AlphaFoldDB" id="A0AAN8WRK4"/>